<name>A0A6V8P1S5_9ACTN</name>
<comment type="caution">
    <text evidence="1">The sequence shown here is derived from an EMBL/GenBank/DDBJ whole genome shotgun (WGS) entry which is preliminary data.</text>
</comment>
<reference evidence="1 2" key="1">
    <citation type="journal article" date="2020" name="Front. Microbiol.">
        <title>Single-cell genomics of novel Actinobacteria with the Wood-Ljungdahl pathway discovered in a serpentinizing system.</title>
        <authorList>
            <person name="Merino N."/>
            <person name="Kawai M."/>
            <person name="Boyd E.S."/>
            <person name="Colman D.R."/>
            <person name="McGlynn S.E."/>
            <person name="Nealson K.H."/>
            <person name="Kurokawa K."/>
            <person name="Hongoh Y."/>
        </authorList>
    </citation>
    <scope>NUCLEOTIDE SEQUENCE [LARGE SCALE GENOMIC DNA]</scope>
    <source>
        <strain evidence="1 2">S25</strain>
    </source>
</reference>
<feature type="non-terminal residue" evidence="1">
    <location>
        <position position="89"/>
    </location>
</feature>
<dbReference type="SUPFAM" id="SSF46689">
    <property type="entry name" value="Homeodomain-like"/>
    <property type="match status" value="1"/>
</dbReference>
<dbReference type="Proteomes" id="UP000543224">
    <property type="component" value="Unassembled WGS sequence"/>
</dbReference>
<proteinExistence type="predicted"/>
<organism evidence="1 2">
    <name type="scientific">Candidatus Hakubella thermalkaliphila</name>
    <dbReference type="NCBI Taxonomy" id="2754717"/>
    <lineage>
        <taxon>Bacteria</taxon>
        <taxon>Bacillati</taxon>
        <taxon>Actinomycetota</taxon>
        <taxon>Actinomycetota incertae sedis</taxon>
        <taxon>Candidatus Hakubellales</taxon>
        <taxon>Candidatus Hakubellaceae</taxon>
        <taxon>Candidatus Hakubella</taxon>
    </lineage>
</organism>
<dbReference type="AlphaFoldDB" id="A0A6V8P1S5"/>
<sequence>MKNQNEYEKRCKAIQLYKEGYGFNKILQLVQRGKGWFSKWLKRFKEYGVKGPKDQCRVPKRIWRKVSDYMVKKILSIRKELESHKTIRS</sequence>
<dbReference type="Pfam" id="PF13384">
    <property type="entry name" value="HTH_23"/>
    <property type="match status" value="1"/>
</dbReference>
<dbReference type="InterPro" id="IPR009057">
    <property type="entry name" value="Homeodomain-like_sf"/>
</dbReference>
<evidence type="ECO:0000313" key="2">
    <source>
        <dbReference type="Proteomes" id="UP000543224"/>
    </source>
</evidence>
<evidence type="ECO:0000313" key="1">
    <source>
        <dbReference type="EMBL" id="GFP26485.1"/>
    </source>
</evidence>
<dbReference type="EMBL" id="BLRX01000646">
    <property type="protein sequence ID" value="GFP26485.1"/>
    <property type="molecule type" value="Genomic_DNA"/>
</dbReference>
<accession>A0A6V8P1S5</accession>
<protein>
    <submittedName>
        <fullName evidence="1">Uncharacterized protein</fullName>
    </submittedName>
</protein>
<gene>
    <name evidence="1" type="ORF">HKBW3S25_01979</name>
</gene>